<reference evidence="2 4" key="3">
    <citation type="submission" date="2016-10" db="EMBL/GenBank/DDBJ databases">
        <authorList>
            <person name="Varghese N."/>
            <person name="Submissions S."/>
        </authorList>
    </citation>
    <scope>NUCLEOTIDE SEQUENCE [LARGE SCALE GENOMIC DNA]</scope>
    <source>
        <strain evidence="2 4">ATCC 33218</strain>
    </source>
</reference>
<organism evidence="1 3">
    <name type="scientific">Legionella micdadei</name>
    <name type="common">Tatlockia micdadei</name>
    <dbReference type="NCBI Taxonomy" id="451"/>
    <lineage>
        <taxon>Bacteria</taxon>
        <taxon>Pseudomonadati</taxon>
        <taxon>Pseudomonadota</taxon>
        <taxon>Gammaproteobacteria</taxon>
        <taxon>Legionellales</taxon>
        <taxon>Legionellaceae</taxon>
        <taxon>Legionella</taxon>
    </lineage>
</organism>
<evidence type="ECO:0000313" key="1">
    <source>
        <dbReference type="EMBL" id="CEG61847.1"/>
    </source>
</evidence>
<accession>A0A098GIM5</accession>
<reference evidence="3" key="2">
    <citation type="submission" date="2014-09" db="EMBL/GenBank/DDBJ databases">
        <authorList>
            <person name="Gomez-Valero L."/>
        </authorList>
    </citation>
    <scope>NUCLEOTIDE SEQUENCE [LARGE SCALE GENOMIC DNA]</scope>
    <source>
        <strain evidence="3">ATCC33218</strain>
    </source>
</reference>
<dbReference type="AlphaFoldDB" id="A0A098GIM5"/>
<dbReference type="HOGENOM" id="CLU_860331_0_0_6"/>
<evidence type="ECO:0000313" key="2">
    <source>
        <dbReference type="EMBL" id="SCY25374.1"/>
    </source>
</evidence>
<keyword evidence="4" id="KW-1185">Reference proteome</keyword>
<proteinExistence type="predicted"/>
<dbReference type="EMBL" id="FMVN01000005">
    <property type="protein sequence ID" value="SCY25374.1"/>
    <property type="molecule type" value="Genomic_DNA"/>
</dbReference>
<dbReference type="EMBL" id="LN614830">
    <property type="protein sequence ID" value="CEG61847.1"/>
    <property type="molecule type" value="Genomic_DNA"/>
</dbReference>
<dbReference type="Proteomes" id="UP000032414">
    <property type="component" value="Chromosome I"/>
</dbReference>
<dbReference type="PATRIC" id="fig|451.8.peg.2671"/>
<evidence type="ECO:0000313" key="3">
    <source>
        <dbReference type="Proteomes" id="UP000032414"/>
    </source>
</evidence>
<dbReference type="KEGG" id="tmc:LMI_2586"/>
<dbReference type="RefSeq" id="WP_045100019.1">
    <property type="nucleotide sequence ID" value="NZ_CP020614.1"/>
</dbReference>
<reference evidence="1" key="1">
    <citation type="submission" date="2014-09" db="EMBL/GenBank/DDBJ databases">
        <authorList>
            <person name="GOMEZ-VALERO Laura"/>
        </authorList>
    </citation>
    <scope>NUCLEOTIDE SEQUENCE</scope>
    <source>
        <strain evidence="1">ATCC33218</strain>
    </source>
</reference>
<dbReference type="Proteomes" id="UP000182998">
    <property type="component" value="Unassembled WGS sequence"/>
</dbReference>
<gene>
    <name evidence="1" type="ORF">LMI_2586</name>
    <name evidence="2" type="ORF">SAMN02982997_01222</name>
</gene>
<sequence>MTKDNFTNHLTKENEELGNLFNEITEIISKIEKGQIHAKQLNLILDKAKMCYIKLNVNVEAVDDAFNLLIQKSWPFFKNKNNLGNQLAVILNHLITSGKSNNPKFKEAFLLLRAFSRLNEINHNQYYDLVNVQVLKPEARTLQRDKEWKLILDKQWNLSSKDVSNILDYNDPKKRWVNKRELRTANDSWTVYSLLKVCEKVLLHLEEASYDPASKAAVLCIEKMMAGLNNAQKTNAERLIDFYREKSKLNQGKKPCSYLQRSLKAIEETLDAISNGLFSRLIKKDVWHDSKLVGFFKAAEKIKEDAANKDRAIYSSSIFLPPK</sequence>
<protein>
    <submittedName>
        <fullName evidence="1">Uncharacterized protein</fullName>
    </submittedName>
</protein>
<name>A0A098GIM5_LEGMI</name>
<evidence type="ECO:0000313" key="4">
    <source>
        <dbReference type="Proteomes" id="UP000182998"/>
    </source>
</evidence>